<dbReference type="GO" id="GO:0006355">
    <property type="term" value="P:regulation of DNA-templated transcription"/>
    <property type="evidence" value="ECO:0007669"/>
    <property type="project" value="InterPro"/>
</dbReference>
<dbReference type="InterPro" id="IPR036890">
    <property type="entry name" value="HATPase_C_sf"/>
</dbReference>
<comment type="caution">
    <text evidence="12">The sequence shown here is derived from an EMBL/GenBank/DDBJ whole genome shotgun (WGS) entry which is preliminary data.</text>
</comment>
<dbReference type="CDD" id="cd00082">
    <property type="entry name" value="HisKA"/>
    <property type="match status" value="1"/>
</dbReference>
<name>A0A2P7QVD5_9SPHN</name>
<gene>
    <name evidence="12" type="ORF">C7I55_06660</name>
</gene>
<dbReference type="Gene3D" id="1.10.287.130">
    <property type="match status" value="1"/>
</dbReference>
<feature type="domain" description="Histidine kinase" evidence="9">
    <location>
        <begin position="156"/>
        <end position="368"/>
    </location>
</feature>
<evidence type="ECO:0000256" key="8">
    <source>
        <dbReference type="ARBA" id="ARBA00023012"/>
    </source>
</evidence>
<comment type="catalytic activity">
    <reaction evidence="1">
        <text>ATP + protein L-histidine = ADP + protein N-phospho-L-histidine.</text>
        <dbReference type="EC" id="2.7.13.3"/>
    </reaction>
</comment>
<dbReference type="Gene3D" id="3.30.450.20">
    <property type="entry name" value="PAS domain"/>
    <property type="match status" value="1"/>
</dbReference>
<evidence type="ECO:0000256" key="5">
    <source>
        <dbReference type="ARBA" id="ARBA00022741"/>
    </source>
</evidence>
<accession>A0A2P7QVD5</accession>
<dbReference type="SUPFAM" id="SSF55785">
    <property type="entry name" value="PYP-like sensor domain (PAS domain)"/>
    <property type="match status" value="1"/>
</dbReference>
<dbReference type="Proteomes" id="UP000241167">
    <property type="component" value="Unassembled WGS sequence"/>
</dbReference>
<keyword evidence="5" id="KW-0547">Nucleotide-binding</keyword>
<evidence type="ECO:0000313" key="12">
    <source>
        <dbReference type="EMBL" id="PSJ41938.1"/>
    </source>
</evidence>
<dbReference type="InterPro" id="IPR013767">
    <property type="entry name" value="PAS_fold"/>
</dbReference>
<dbReference type="InterPro" id="IPR005467">
    <property type="entry name" value="His_kinase_dom"/>
</dbReference>
<dbReference type="PROSITE" id="PS50113">
    <property type="entry name" value="PAC"/>
    <property type="match status" value="1"/>
</dbReference>
<dbReference type="PROSITE" id="PS50112">
    <property type="entry name" value="PAS"/>
    <property type="match status" value="1"/>
</dbReference>
<dbReference type="Pfam" id="PF00989">
    <property type="entry name" value="PAS"/>
    <property type="match status" value="1"/>
</dbReference>
<dbReference type="AlphaFoldDB" id="A0A2P7QVD5"/>
<dbReference type="PANTHER" id="PTHR43065:SF10">
    <property type="entry name" value="PEROXIDE STRESS-ACTIVATED HISTIDINE KINASE MAK3"/>
    <property type="match status" value="1"/>
</dbReference>
<feature type="domain" description="PAC" evidence="11">
    <location>
        <begin position="86"/>
        <end position="136"/>
    </location>
</feature>
<evidence type="ECO:0000256" key="3">
    <source>
        <dbReference type="ARBA" id="ARBA00022553"/>
    </source>
</evidence>
<evidence type="ECO:0000256" key="6">
    <source>
        <dbReference type="ARBA" id="ARBA00022777"/>
    </source>
</evidence>
<dbReference type="PROSITE" id="PS50109">
    <property type="entry name" value="HIS_KIN"/>
    <property type="match status" value="1"/>
</dbReference>
<dbReference type="SMART" id="SM00091">
    <property type="entry name" value="PAS"/>
    <property type="match status" value="1"/>
</dbReference>
<evidence type="ECO:0000259" key="10">
    <source>
        <dbReference type="PROSITE" id="PS50112"/>
    </source>
</evidence>
<dbReference type="GO" id="GO:0000155">
    <property type="term" value="F:phosphorelay sensor kinase activity"/>
    <property type="evidence" value="ECO:0007669"/>
    <property type="project" value="InterPro"/>
</dbReference>
<evidence type="ECO:0000259" key="9">
    <source>
        <dbReference type="PROSITE" id="PS50109"/>
    </source>
</evidence>
<evidence type="ECO:0000256" key="4">
    <source>
        <dbReference type="ARBA" id="ARBA00022679"/>
    </source>
</evidence>
<dbReference type="NCBIfam" id="TIGR00229">
    <property type="entry name" value="sensory_box"/>
    <property type="match status" value="1"/>
</dbReference>
<keyword evidence="13" id="KW-1185">Reference proteome</keyword>
<dbReference type="CDD" id="cd00130">
    <property type="entry name" value="PAS"/>
    <property type="match status" value="1"/>
</dbReference>
<proteinExistence type="predicted"/>
<keyword evidence="4" id="KW-0808">Transferase</keyword>
<dbReference type="SMART" id="SM00388">
    <property type="entry name" value="HisKA"/>
    <property type="match status" value="1"/>
</dbReference>
<dbReference type="EC" id="2.7.13.3" evidence="2"/>
<dbReference type="SUPFAM" id="SSF55874">
    <property type="entry name" value="ATPase domain of HSP90 chaperone/DNA topoisomerase II/histidine kinase"/>
    <property type="match status" value="1"/>
</dbReference>
<dbReference type="Pfam" id="PF00512">
    <property type="entry name" value="HisKA"/>
    <property type="match status" value="1"/>
</dbReference>
<sequence length="369" mass="39922">MPTSSETGGQLLAAVLDTALDAVVVMRSDGTIAAWNQIAQRMFGWSAAEAIGQELGGLIIPERLRAAHKSGLDRFLRAGEVGILGRQIETVALKKDGCEIPVELAVMLTGRFQEILFLGFIRDISARKADEQKIVELQAELIHMSRVSAMGAMASTVAHELNQPLAAVSNYLAACEMALKSGTPDIEKLKDLVASARQNTTRAGQIVRRLRNMTVKAKSVRERFDIGEAIGEAANIALIGHEGREVRRAIRCDADLFVQVDRLQLQQVLINLIRNAVEAMQGCERKLLSIAAYRTGEEVRIDVRDSGPGLAPATRESLFTPIGSGKHENMGIGLSVSRMIVEAQHGRLWAEDPPEGGACFSIAIPAAKD</sequence>
<dbReference type="GO" id="GO:0005524">
    <property type="term" value="F:ATP binding"/>
    <property type="evidence" value="ECO:0007669"/>
    <property type="project" value="UniProtKB-KW"/>
</dbReference>
<keyword evidence="8" id="KW-0902">Two-component regulatory system</keyword>
<evidence type="ECO:0000256" key="1">
    <source>
        <dbReference type="ARBA" id="ARBA00000085"/>
    </source>
</evidence>
<dbReference type="RefSeq" id="WP_106512103.1">
    <property type="nucleotide sequence ID" value="NZ_PXYI01000002.1"/>
</dbReference>
<dbReference type="InterPro" id="IPR000014">
    <property type="entry name" value="PAS"/>
</dbReference>
<keyword evidence="7" id="KW-0067">ATP-binding</keyword>
<dbReference type="EMBL" id="PXYI01000002">
    <property type="protein sequence ID" value="PSJ41938.1"/>
    <property type="molecule type" value="Genomic_DNA"/>
</dbReference>
<dbReference type="InterPro" id="IPR035965">
    <property type="entry name" value="PAS-like_dom_sf"/>
</dbReference>
<dbReference type="PANTHER" id="PTHR43065">
    <property type="entry name" value="SENSOR HISTIDINE KINASE"/>
    <property type="match status" value="1"/>
</dbReference>
<reference evidence="12 13" key="1">
    <citation type="submission" date="2018-03" db="EMBL/GenBank/DDBJ databases">
        <title>The draft genome of Sphingosinicella sp. GL-C-18.</title>
        <authorList>
            <person name="Liu L."/>
            <person name="Li L."/>
            <person name="Liang L."/>
            <person name="Zhang X."/>
            <person name="Wang T."/>
        </authorList>
    </citation>
    <scope>NUCLEOTIDE SEQUENCE [LARGE SCALE GENOMIC DNA]</scope>
    <source>
        <strain evidence="12 13">GL-C-18</strain>
    </source>
</reference>
<keyword evidence="3" id="KW-0597">Phosphoprotein</keyword>
<dbReference type="InterPro" id="IPR003661">
    <property type="entry name" value="HisK_dim/P_dom"/>
</dbReference>
<dbReference type="InterPro" id="IPR000700">
    <property type="entry name" value="PAS-assoc_C"/>
</dbReference>
<protein>
    <recommendedName>
        <fullName evidence="2">histidine kinase</fullName>
        <ecNumber evidence="2">2.7.13.3</ecNumber>
    </recommendedName>
</protein>
<evidence type="ECO:0000256" key="2">
    <source>
        <dbReference type="ARBA" id="ARBA00012438"/>
    </source>
</evidence>
<evidence type="ECO:0000256" key="7">
    <source>
        <dbReference type="ARBA" id="ARBA00022840"/>
    </source>
</evidence>
<keyword evidence="6 12" id="KW-0418">Kinase</keyword>
<dbReference type="OrthoDB" id="7568856at2"/>
<dbReference type="InterPro" id="IPR036097">
    <property type="entry name" value="HisK_dim/P_sf"/>
</dbReference>
<organism evidence="12 13">
    <name type="scientific">Allosphingosinicella deserti</name>
    <dbReference type="NCBI Taxonomy" id="2116704"/>
    <lineage>
        <taxon>Bacteria</taxon>
        <taxon>Pseudomonadati</taxon>
        <taxon>Pseudomonadota</taxon>
        <taxon>Alphaproteobacteria</taxon>
        <taxon>Sphingomonadales</taxon>
        <taxon>Sphingomonadaceae</taxon>
        <taxon>Allosphingosinicella</taxon>
    </lineage>
</organism>
<dbReference type="InterPro" id="IPR003594">
    <property type="entry name" value="HATPase_dom"/>
</dbReference>
<dbReference type="Pfam" id="PF02518">
    <property type="entry name" value="HATPase_c"/>
    <property type="match status" value="1"/>
</dbReference>
<dbReference type="PRINTS" id="PR00344">
    <property type="entry name" value="BCTRLSENSOR"/>
</dbReference>
<dbReference type="SUPFAM" id="SSF47384">
    <property type="entry name" value="Homodimeric domain of signal transducing histidine kinase"/>
    <property type="match status" value="1"/>
</dbReference>
<dbReference type="Gene3D" id="3.30.565.10">
    <property type="entry name" value="Histidine kinase-like ATPase, C-terminal domain"/>
    <property type="match status" value="1"/>
</dbReference>
<dbReference type="SMART" id="SM00387">
    <property type="entry name" value="HATPase_c"/>
    <property type="match status" value="1"/>
</dbReference>
<dbReference type="InterPro" id="IPR004358">
    <property type="entry name" value="Sig_transdc_His_kin-like_C"/>
</dbReference>
<evidence type="ECO:0000313" key="13">
    <source>
        <dbReference type="Proteomes" id="UP000241167"/>
    </source>
</evidence>
<evidence type="ECO:0000259" key="11">
    <source>
        <dbReference type="PROSITE" id="PS50113"/>
    </source>
</evidence>
<feature type="domain" description="PAS" evidence="10">
    <location>
        <begin position="8"/>
        <end position="79"/>
    </location>
</feature>
<dbReference type="Gene3D" id="6.10.250.2580">
    <property type="match status" value="1"/>
</dbReference>